<gene>
    <name evidence="1" type="ORF">B296_00006379</name>
</gene>
<sequence length="124" mass="14172">MVDQLRLSLSSMVRKRDIKNATTKVKDEVIVLPDATGLLVRTTSDSGRCQLIRYPYCRNPRREAPTSPTTTWTAFLGWYFRSLALVVLKFLSPSSLVRFKLFQVSVLVLALYHLKERWACCGGF</sequence>
<dbReference type="Proteomes" id="UP000287651">
    <property type="component" value="Unassembled WGS sequence"/>
</dbReference>
<name>A0A426Z2J4_ENSVE</name>
<dbReference type="AlphaFoldDB" id="A0A426Z2J4"/>
<comment type="caution">
    <text evidence="1">The sequence shown here is derived from an EMBL/GenBank/DDBJ whole genome shotgun (WGS) entry which is preliminary data.</text>
</comment>
<dbReference type="EMBL" id="AMZH03008802">
    <property type="protein sequence ID" value="RRT58197.1"/>
    <property type="molecule type" value="Genomic_DNA"/>
</dbReference>
<accession>A0A426Z2J4</accession>
<reference evidence="1 2" key="1">
    <citation type="journal article" date="2014" name="Agronomy (Basel)">
        <title>A Draft Genome Sequence for Ensete ventricosum, the Drought-Tolerant Tree Against Hunger.</title>
        <authorList>
            <person name="Harrison J."/>
            <person name="Moore K.A."/>
            <person name="Paszkiewicz K."/>
            <person name="Jones T."/>
            <person name="Grant M."/>
            <person name="Ambacheew D."/>
            <person name="Muzemil S."/>
            <person name="Studholme D.J."/>
        </authorList>
    </citation>
    <scope>NUCLEOTIDE SEQUENCE [LARGE SCALE GENOMIC DNA]</scope>
</reference>
<evidence type="ECO:0000313" key="2">
    <source>
        <dbReference type="Proteomes" id="UP000287651"/>
    </source>
</evidence>
<organism evidence="1 2">
    <name type="scientific">Ensete ventricosum</name>
    <name type="common">Abyssinian banana</name>
    <name type="synonym">Musa ensete</name>
    <dbReference type="NCBI Taxonomy" id="4639"/>
    <lineage>
        <taxon>Eukaryota</taxon>
        <taxon>Viridiplantae</taxon>
        <taxon>Streptophyta</taxon>
        <taxon>Embryophyta</taxon>
        <taxon>Tracheophyta</taxon>
        <taxon>Spermatophyta</taxon>
        <taxon>Magnoliopsida</taxon>
        <taxon>Liliopsida</taxon>
        <taxon>Zingiberales</taxon>
        <taxon>Musaceae</taxon>
        <taxon>Ensete</taxon>
    </lineage>
</organism>
<protein>
    <submittedName>
        <fullName evidence="1">Uncharacterized protein</fullName>
    </submittedName>
</protein>
<evidence type="ECO:0000313" key="1">
    <source>
        <dbReference type="EMBL" id="RRT58197.1"/>
    </source>
</evidence>
<proteinExistence type="predicted"/>